<dbReference type="InterPro" id="IPR031316">
    <property type="entry name" value="FlgM_C"/>
</dbReference>
<evidence type="ECO:0000256" key="5">
    <source>
        <dbReference type="ARBA" id="ARBA00023015"/>
    </source>
</evidence>
<keyword evidence="11" id="KW-0969">Cilium</keyword>
<protein>
    <recommendedName>
        <fullName evidence="2">Negative regulator of flagellin synthesis</fullName>
    </recommendedName>
    <alternativeName>
        <fullName evidence="8">Anti-sigma-28 factor</fullName>
    </alternativeName>
</protein>
<evidence type="ECO:0000256" key="7">
    <source>
        <dbReference type="ARBA" id="ARBA00024739"/>
    </source>
</evidence>
<feature type="compositionally biased region" description="Polar residues" evidence="9">
    <location>
        <begin position="46"/>
        <end position="56"/>
    </location>
</feature>
<proteinExistence type="inferred from homology"/>
<dbReference type="SUPFAM" id="SSF101498">
    <property type="entry name" value="Anti-sigma factor FlgM"/>
    <property type="match status" value="1"/>
</dbReference>
<keyword evidence="3" id="KW-0678">Repressor</keyword>
<comment type="function">
    <text evidence="7">Responsible for the coupling of flagellin expression to flagellar assembly by preventing expression of the flagellin genes when a component of the middle class of proteins is defective. It negatively regulates flagellar genes by inhibiting the activity of FliA by directly binding to FliA.</text>
</comment>
<evidence type="ECO:0000259" key="10">
    <source>
        <dbReference type="Pfam" id="PF04316"/>
    </source>
</evidence>
<sequence>MAININNNLLNPAGARSSESRDRQGDAIGTDSKEGQNSVAKPVTARTDSVNLSSEGKNLRQIEDKLSSQPEIDQDKVARIKKAIAEGSYQVDARKLADNLFAMEAQLNKL</sequence>
<evidence type="ECO:0000256" key="9">
    <source>
        <dbReference type="SAM" id="MobiDB-lite"/>
    </source>
</evidence>
<evidence type="ECO:0000256" key="1">
    <source>
        <dbReference type="ARBA" id="ARBA00005322"/>
    </source>
</evidence>
<evidence type="ECO:0000256" key="6">
    <source>
        <dbReference type="ARBA" id="ARBA00023163"/>
    </source>
</evidence>
<dbReference type="Proteomes" id="UP000280792">
    <property type="component" value="Unassembled WGS sequence"/>
</dbReference>
<name>A0A3P3VRT2_9GAMM</name>
<evidence type="ECO:0000313" key="11">
    <source>
        <dbReference type="EMBL" id="RRJ85017.1"/>
    </source>
</evidence>
<evidence type="ECO:0000256" key="4">
    <source>
        <dbReference type="ARBA" id="ARBA00022795"/>
    </source>
</evidence>
<organism evidence="11 12">
    <name type="scientific">Aestuariirhabdus litorea</name>
    <dbReference type="NCBI Taxonomy" id="2528527"/>
    <lineage>
        <taxon>Bacteria</taxon>
        <taxon>Pseudomonadati</taxon>
        <taxon>Pseudomonadota</taxon>
        <taxon>Gammaproteobacteria</taxon>
        <taxon>Oceanospirillales</taxon>
        <taxon>Aestuariirhabdaceae</taxon>
        <taxon>Aestuariirhabdus</taxon>
    </lineage>
</organism>
<keyword evidence="12" id="KW-1185">Reference proteome</keyword>
<comment type="caution">
    <text evidence="11">The sequence shown here is derived from an EMBL/GenBank/DDBJ whole genome shotgun (WGS) entry which is preliminary data.</text>
</comment>
<keyword evidence="5" id="KW-0805">Transcription regulation</keyword>
<evidence type="ECO:0000256" key="2">
    <source>
        <dbReference type="ARBA" id="ARBA00017823"/>
    </source>
</evidence>
<dbReference type="Pfam" id="PF04316">
    <property type="entry name" value="FlgM"/>
    <property type="match status" value="1"/>
</dbReference>
<feature type="compositionally biased region" description="Low complexity" evidence="9">
    <location>
        <begin position="1"/>
        <end position="11"/>
    </location>
</feature>
<keyword evidence="4" id="KW-1005">Bacterial flagellum biogenesis</keyword>
<reference evidence="11 12" key="1">
    <citation type="submission" date="2018-08" db="EMBL/GenBank/DDBJ databases">
        <authorList>
            <person name="Khan S.A."/>
        </authorList>
    </citation>
    <scope>NUCLEOTIDE SEQUENCE [LARGE SCALE GENOMIC DNA]</scope>
    <source>
        <strain evidence="11 12">GTF-13</strain>
    </source>
</reference>
<dbReference type="RefSeq" id="WP_125015447.1">
    <property type="nucleotide sequence ID" value="NZ_QWEZ01000001.1"/>
</dbReference>
<evidence type="ECO:0000313" key="12">
    <source>
        <dbReference type="Proteomes" id="UP000280792"/>
    </source>
</evidence>
<keyword evidence="11" id="KW-0282">Flagellum</keyword>
<dbReference type="GO" id="GO:0045892">
    <property type="term" value="P:negative regulation of DNA-templated transcription"/>
    <property type="evidence" value="ECO:0007669"/>
    <property type="project" value="InterPro"/>
</dbReference>
<reference evidence="11 12" key="2">
    <citation type="submission" date="2018-12" db="EMBL/GenBank/DDBJ databases">
        <title>Simiduia agarivorans gen. nov., sp. nov., a marine, agarolytic bacterium isolated from shallow coastal water from Keelung, Taiwan.</title>
        <authorList>
            <person name="Shieh W.Y."/>
        </authorList>
    </citation>
    <scope>NUCLEOTIDE SEQUENCE [LARGE SCALE GENOMIC DNA]</scope>
    <source>
        <strain evidence="11 12">GTF-13</strain>
    </source>
</reference>
<gene>
    <name evidence="11" type="primary">flgM</name>
    <name evidence="11" type="ORF">D0544_08045</name>
</gene>
<feature type="region of interest" description="Disordered" evidence="9">
    <location>
        <begin position="1"/>
        <end position="58"/>
    </location>
</feature>
<keyword evidence="6" id="KW-0804">Transcription</keyword>
<evidence type="ECO:0000256" key="8">
    <source>
        <dbReference type="ARBA" id="ARBA00030117"/>
    </source>
</evidence>
<dbReference type="AlphaFoldDB" id="A0A3P3VRT2"/>
<dbReference type="NCBIfam" id="TIGR03824">
    <property type="entry name" value="FlgM_jcvi"/>
    <property type="match status" value="1"/>
</dbReference>
<dbReference type="InterPro" id="IPR035890">
    <property type="entry name" value="Anti-sigma-28_factor_FlgM_sf"/>
</dbReference>
<dbReference type="InterPro" id="IPR007412">
    <property type="entry name" value="FlgM"/>
</dbReference>
<comment type="similarity">
    <text evidence="1">Belongs to the FlgM family.</text>
</comment>
<feature type="domain" description="Anti-sigma-28 factor FlgM C-terminal" evidence="10">
    <location>
        <begin position="48"/>
        <end position="100"/>
    </location>
</feature>
<dbReference type="EMBL" id="QWEZ01000001">
    <property type="protein sequence ID" value="RRJ85017.1"/>
    <property type="molecule type" value="Genomic_DNA"/>
</dbReference>
<dbReference type="GO" id="GO:0044781">
    <property type="term" value="P:bacterial-type flagellum organization"/>
    <property type="evidence" value="ECO:0007669"/>
    <property type="project" value="UniProtKB-KW"/>
</dbReference>
<keyword evidence="11" id="KW-0966">Cell projection</keyword>
<evidence type="ECO:0000256" key="3">
    <source>
        <dbReference type="ARBA" id="ARBA00022491"/>
    </source>
</evidence>
<accession>A0A3P3VRT2</accession>